<keyword evidence="4" id="KW-0233">DNA recombination</keyword>
<dbReference type="GO" id="GO:0003677">
    <property type="term" value="F:DNA binding"/>
    <property type="evidence" value="ECO:0007669"/>
    <property type="project" value="UniProtKB-UniRule"/>
</dbReference>
<evidence type="ECO:0000256" key="1">
    <source>
        <dbReference type="ARBA" id="ARBA00008857"/>
    </source>
</evidence>
<evidence type="ECO:0000256" key="4">
    <source>
        <dbReference type="ARBA" id="ARBA00023172"/>
    </source>
</evidence>
<dbReference type="Gene3D" id="1.10.150.130">
    <property type="match status" value="1"/>
</dbReference>
<evidence type="ECO:0000313" key="8">
    <source>
        <dbReference type="EMBL" id="AEV31512.1"/>
    </source>
</evidence>
<evidence type="ECO:0000259" key="6">
    <source>
        <dbReference type="PROSITE" id="PS51898"/>
    </source>
</evidence>
<organism evidence="8 9">
    <name type="scientific">Owenweeksia hongkongensis (strain DSM 17368 / CIP 108786 / JCM 12287 / NRRL B-23963 / UST20020801)</name>
    <dbReference type="NCBI Taxonomy" id="926562"/>
    <lineage>
        <taxon>Bacteria</taxon>
        <taxon>Pseudomonadati</taxon>
        <taxon>Bacteroidota</taxon>
        <taxon>Flavobacteriia</taxon>
        <taxon>Flavobacteriales</taxon>
        <taxon>Owenweeksiaceae</taxon>
        <taxon>Owenweeksia</taxon>
    </lineage>
</organism>
<dbReference type="eggNOG" id="COG0582">
    <property type="taxonomic scope" value="Bacteria"/>
</dbReference>
<dbReference type="InterPro" id="IPR002104">
    <property type="entry name" value="Integrase_catalytic"/>
</dbReference>
<evidence type="ECO:0000259" key="7">
    <source>
        <dbReference type="PROSITE" id="PS51900"/>
    </source>
</evidence>
<dbReference type="PROSITE" id="PS51898">
    <property type="entry name" value="TYR_RECOMBINASE"/>
    <property type="match status" value="1"/>
</dbReference>
<dbReference type="CDD" id="cd00397">
    <property type="entry name" value="DNA_BRE_C"/>
    <property type="match status" value="1"/>
</dbReference>
<evidence type="ECO:0000256" key="5">
    <source>
        <dbReference type="PROSITE-ProRule" id="PRU01248"/>
    </source>
</evidence>
<dbReference type="PROSITE" id="PS51900">
    <property type="entry name" value="CB"/>
    <property type="match status" value="1"/>
</dbReference>
<dbReference type="STRING" id="926562.Oweho_0494"/>
<dbReference type="AlphaFoldDB" id="G8QZR8"/>
<dbReference type="Pfam" id="PF00589">
    <property type="entry name" value="Phage_integrase"/>
    <property type="match status" value="1"/>
</dbReference>
<proteinExistence type="inferred from homology"/>
<dbReference type="GO" id="GO:0006310">
    <property type="term" value="P:DNA recombination"/>
    <property type="evidence" value="ECO:0007669"/>
    <property type="project" value="UniProtKB-KW"/>
</dbReference>
<accession>G8QZR8</accession>
<evidence type="ECO:0000256" key="2">
    <source>
        <dbReference type="ARBA" id="ARBA00022908"/>
    </source>
</evidence>
<dbReference type="PANTHER" id="PTHR30629">
    <property type="entry name" value="PROPHAGE INTEGRASE"/>
    <property type="match status" value="1"/>
</dbReference>
<protein>
    <submittedName>
        <fullName evidence="8">Site-specific recombinase XerD</fullName>
    </submittedName>
</protein>
<comment type="similarity">
    <text evidence="1">Belongs to the 'phage' integrase family.</text>
</comment>
<dbReference type="InterPro" id="IPR011010">
    <property type="entry name" value="DNA_brk_join_enz"/>
</dbReference>
<evidence type="ECO:0000256" key="3">
    <source>
        <dbReference type="ARBA" id="ARBA00023125"/>
    </source>
</evidence>
<dbReference type="SUPFAM" id="SSF56349">
    <property type="entry name" value="DNA breaking-rejoining enzymes"/>
    <property type="match status" value="1"/>
</dbReference>
<evidence type="ECO:0000313" key="9">
    <source>
        <dbReference type="Proteomes" id="UP000005631"/>
    </source>
</evidence>
<dbReference type="GO" id="GO:0015074">
    <property type="term" value="P:DNA integration"/>
    <property type="evidence" value="ECO:0007669"/>
    <property type="project" value="UniProtKB-KW"/>
</dbReference>
<sequence>MGNNWGIMEQIPFGKPRIVDHGGDLSKQWHVYYRYWDKDKKKLVKARKSKIKNHLYPNRSSDPQERYYQLRIIRNALEKLLSLGWNPKDDFPTSKLEQESHISTTQYTIETAINETLRIKKGEIKARSHYALERNLLHFLSFLKDKSLHDKSPNQINRKIILEYLRVILETKGKGGGKASNKTRNNYLGDLSSIFEKMVEEEMISRNPCKGIPKLKEQSSRHTPFSANEIKMLGDWMDKHNPYLKKYTHFVTYAFLRPNEIIHLKVRDIDLTEGVIYLQKENSKVGAAKIPIVEKLKDVLNEMLSGSENPDHYLFTQQGTPGRKKVRRSDFFSEQFIKAKEFLTKQGKLMTANHTLYALRHTFIQDIYYELRKTHTKAESEFILMTITRHKTVDALRKYIRDYSLELAEDWSDKYTIEY</sequence>
<keyword evidence="3 5" id="KW-0238">DNA-binding</keyword>
<reference evidence="8 9" key="1">
    <citation type="journal article" date="2012" name="Stand. Genomic Sci.">
        <title>Genome sequence of the orange-pigmented seawater bacterium Owenweeksia hongkongensis type strain (UST20020801(T)).</title>
        <authorList>
            <person name="Riedel T."/>
            <person name="Held B."/>
            <person name="Nolan M."/>
            <person name="Lucas S."/>
            <person name="Lapidus A."/>
            <person name="Tice H."/>
            <person name="Del Rio T.G."/>
            <person name="Cheng J.F."/>
            <person name="Han C."/>
            <person name="Tapia R."/>
            <person name="Goodwin L.A."/>
            <person name="Pitluck S."/>
            <person name="Liolios K."/>
            <person name="Mavromatis K."/>
            <person name="Pagani I."/>
            <person name="Ivanova N."/>
            <person name="Mikhailova N."/>
            <person name="Pati A."/>
            <person name="Chen A."/>
            <person name="Palaniappan K."/>
            <person name="Rohde M."/>
            <person name="Tindall B.J."/>
            <person name="Detter J.C."/>
            <person name="Goker M."/>
            <person name="Woyke T."/>
            <person name="Bristow J."/>
            <person name="Eisen J.A."/>
            <person name="Markowitz V."/>
            <person name="Hugenholtz P."/>
            <person name="Klenk H.P."/>
            <person name="Kyrpides N.C."/>
        </authorList>
    </citation>
    <scope>NUCLEOTIDE SEQUENCE</scope>
    <source>
        <strain evidence="9">DSM 17368 / JCM 12287 / NRRL B-23963</strain>
    </source>
</reference>
<dbReference type="KEGG" id="oho:Oweho_0494"/>
<dbReference type="InterPro" id="IPR050808">
    <property type="entry name" value="Phage_Integrase"/>
</dbReference>
<dbReference type="HOGENOM" id="CLU_675942_0_0_10"/>
<gene>
    <name evidence="8" type="ordered locus">Oweho_0494</name>
</gene>
<dbReference type="InterPro" id="IPR010998">
    <property type="entry name" value="Integrase_recombinase_N"/>
</dbReference>
<keyword evidence="2" id="KW-0229">DNA integration</keyword>
<feature type="domain" description="Core-binding (CB)" evidence="7">
    <location>
        <begin position="107"/>
        <end position="199"/>
    </location>
</feature>
<dbReference type="Proteomes" id="UP000005631">
    <property type="component" value="Chromosome"/>
</dbReference>
<dbReference type="InterPro" id="IPR044068">
    <property type="entry name" value="CB"/>
</dbReference>
<dbReference type="Gene3D" id="1.10.443.10">
    <property type="entry name" value="Intergrase catalytic core"/>
    <property type="match status" value="1"/>
</dbReference>
<dbReference type="InterPro" id="IPR013762">
    <property type="entry name" value="Integrase-like_cat_sf"/>
</dbReference>
<keyword evidence="9" id="KW-1185">Reference proteome</keyword>
<dbReference type="PANTHER" id="PTHR30629:SF2">
    <property type="entry name" value="PROPHAGE INTEGRASE INTS-RELATED"/>
    <property type="match status" value="1"/>
</dbReference>
<dbReference type="EMBL" id="CP003156">
    <property type="protein sequence ID" value="AEV31512.1"/>
    <property type="molecule type" value="Genomic_DNA"/>
</dbReference>
<name>G8QZR8_OWEHD</name>
<feature type="domain" description="Tyr recombinase" evidence="6">
    <location>
        <begin position="220"/>
        <end position="412"/>
    </location>
</feature>